<name>A0A975Y0C3_9ACTN</name>
<evidence type="ECO:0000313" key="3">
    <source>
        <dbReference type="Proteomes" id="UP000683575"/>
    </source>
</evidence>
<evidence type="ECO:0000256" key="1">
    <source>
        <dbReference type="SAM" id="Phobius"/>
    </source>
</evidence>
<organism evidence="2 3">
    <name type="scientific">Nocardioides panacis</name>
    <dbReference type="NCBI Taxonomy" id="2849501"/>
    <lineage>
        <taxon>Bacteria</taxon>
        <taxon>Bacillati</taxon>
        <taxon>Actinomycetota</taxon>
        <taxon>Actinomycetes</taxon>
        <taxon>Propionibacteriales</taxon>
        <taxon>Nocardioidaceae</taxon>
        <taxon>Nocardioides</taxon>
    </lineage>
</organism>
<dbReference type="EMBL" id="CP077062">
    <property type="protein sequence ID" value="QWZ08318.1"/>
    <property type="molecule type" value="Genomic_DNA"/>
</dbReference>
<keyword evidence="1" id="KW-0812">Transmembrane</keyword>
<dbReference type="KEGG" id="nps:KRR39_23930"/>
<proteinExistence type="predicted"/>
<feature type="transmembrane region" description="Helical" evidence="1">
    <location>
        <begin position="25"/>
        <end position="48"/>
    </location>
</feature>
<accession>A0A975Y0C3</accession>
<gene>
    <name evidence="2" type="ORF">KRR39_23930</name>
</gene>
<keyword evidence="1" id="KW-0472">Membrane</keyword>
<protein>
    <submittedName>
        <fullName evidence="2">Uncharacterized protein</fullName>
    </submittedName>
</protein>
<dbReference type="AlphaFoldDB" id="A0A975Y0C3"/>
<keyword evidence="3" id="KW-1185">Reference proteome</keyword>
<dbReference type="Proteomes" id="UP000683575">
    <property type="component" value="Chromosome"/>
</dbReference>
<sequence length="61" mass="6584">MSPTSRTHQIVRAVADGTGLTEEEVWLRVGSTVLVAVVLGVLHTVELVMDLTADLARIARE</sequence>
<keyword evidence="1" id="KW-1133">Transmembrane helix</keyword>
<evidence type="ECO:0000313" key="2">
    <source>
        <dbReference type="EMBL" id="QWZ08318.1"/>
    </source>
</evidence>
<reference evidence="2" key="1">
    <citation type="submission" date="2021-06" db="EMBL/GenBank/DDBJ databases">
        <title>Complete genome sequence of Nocardioides sp. G188.</title>
        <authorList>
            <person name="Im W.-T."/>
        </authorList>
    </citation>
    <scope>NUCLEOTIDE SEQUENCE</scope>
    <source>
        <strain evidence="2">G188</strain>
    </source>
</reference>
<dbReference type="RefSeq" id="WP_216939827.1">
    <property type="nucleotide sequence ID" value="NZ_CP077062.1"/>
</dbReference>